<dbReference type="GO" id="GO:0006310">
    <property type="term" value="P:DNA recombination"/>
    <property type="evidence" value="ECO:0007669"/>
    <property type="project" value="UniProtKB-KW"/>
</dbReference>
<feature type="domain" description="HTH IS21-type" evidence="5">
    <location>
        <begin position="1"/>
        <end position="63"/>
    </location>
</feature>
<dbReference type="InterPro" id="IPR012337">
    <property type="entry name" value="RNaseH-like_sf"/>
</dbReference>
<evidence type="ECO:0000313" key="8">
    <source>
        <dbReference type="Proteomes" id="UP000008139"/>
    </source>
</evidence>
<dbReference type="EMBL" id="CP002606">
    <property type="protein sequence ID" value="AEA33368.1"/>
    <property type="molecule type" value="Genomic_DNA"/>
</dbReference>
<reference evidence="8" key="2">
    <citation type="submission" date="2011-03" db="EMBL/GenBank/DDBJ databases">
        <title>The complete genome of Hippea maritima DSM 10411.</title>
        <authorList>
            <consortium name="US DOE Joint Genome Institute (JGI-PGF)"/>
            <person name="Lucas S."/>
            <person name="Copeland A."/>
            <person name="Lapidus A."/>
            <person name="Bruce D."/>
            <person name="Goodwin L."/>
            <person name="Pitluck S."/>
            <person name="Peters L."/>
            <person name="Kyrpides N."/>
            <person name="Mavromatis K."/>
            <person name="Pagani I."/>
            <person name="Ivanova N."/>
            <person name="Mikhailova N."/>
            <person name="Lu M."/>
            <person name="Detter J.C."/>
            <person name="Tapia R."/>
            <person name="Han C."/>
            <person name="Land M."/>
            <person name="Hauser L."/>
            <person name="Markowitz V."/>
            <person name="Cheng J.-F."/>
            <person name="Hugenholtz P."/>
            <person name="Woyke T."/>
            <person name="Wu D."/>
            <person name="Spring S."/>
            <person name="Schroeder M."/>
            <person name="Brambilla E."/>
            <person name="Klenk H.-P."/>
            <person name="Eisen J.A."/>
        </authorList>
    </citation>
    <scope>NUCLEOTIDE SEQUENCE [LARGE SCALE GENOMIC DNA]</scope>
    <source>
        <strain evidence="8">ATCC 700847 / DSM 10411 / MH2</strain>
    </source>
</reference>
<evidence type="ECO:0000256" key="4">
    <source>
        <dbReference type="ARBA" id="ARBA00023172"/>
    </source>
</evidence>
<dbReference type="PROSITE" id="PS50994">
    <property type="entry name" value="INTEGRASE"/>
    <property type="match status" value="1"/>
</dbReference>
<dbReference type="RefSeq" id="WP_013681410.1">
    <property type="nucleotide sequence ID" value="NC_015318.1"/>
</dbReference>
<protein>
    <submittedName>
        <fullName evidence="7">Integrase catalytic region</fullName>
    </submittedName>
</protein>
<comment type="similarity">
    <text evidence="1">Belongs to the transposase IS21/IS408/IS1162 family.</text>
</comment>
<dbReference type="PANTHER" id="PTHR35004">
    <property type="entry name" value="TRANSPOSASE RV3428C-RELATED"/>
    <property type="match status" value="1"/>
</dbReference>
<keyword evidence="4" id="KW-0233">DNA recombination</keyword>
<dbReference type="AlphaFoldDB" id="F2LTP3"/>
<proteinExistence type="inferred from homology"/>
<dbReference type="PANTHER" id="PTHR35004:SF8">
    <property type="entry name" value="TRANSPOSASE RV3428C-RELATED"/>
    <property type="match status" value="1"/>
</dbReference>
<dbReference type="HOGENOM" id="CLU_020626_1_1_7"/>
<dbReference type="NCBIfam" id="NF033546">
    <property type="entry name" value="transpos_IS21"/>
    <property type="match status" value="1"/>
</dbReference>
<dbReference type="InParanoid" id="F2LTP3"/>
<dbReference type="PROSITE" id="PS50531">
    <property type="entry name" value="HTH_IS21"/>
    <property type="match status" value="1"/>
</dbReference>
<dbReference type="InterPro" id="IPR036397">
    <property type="entry name" value="RNaseH_sf"/>
</dbReference>
<keyword evidence="2" id="KW-0815">Transposition</keyword>
<dbReference type="SUPFAM" id="SSF46689">
    <property type="entry name" value="Homeodomain-like"/>
    <property type="match status" value="1"/>
</dbReference>
<dbReference type="GO" id="GO:0015074">
    <property type="term" value="P:DNA integration"/>
    <property type="evidence" value="ECO:0007669"/>
    <property type="project" value="InterPro"/>
</dbReference>
<evidence type="ECO:0000256" key="1">
    <source>
        <dbReference type="ARBA" id="ARBA00009277"/>
    </source>
</evidence>
<evidence type="ECO:0000259" key="5">
    <source>
        <dbReference type="PROSITE" id="PS50531"/>
    </source>
</evidence>
<gene>
    <name evidence="7" type="ordered locus">Hipma_0392</name>
</gene>
<accession>F2LTP3</accession>
<dbReference type="Gene3D" id="1.10.10.60">
    <property type="entry name" value="Homeodomain-like"/>
    <property type="match status" value="1"/>
</dbReference>
<dbReference type="GO" id="GO:0003677">
    <property type="term" value="F:DNA binding"/>
    <property type="evidence" value="ECO:0007669"/>
    <property type="project" value="UniProtKB-KW"/>
</dbReference>
<keyword evidence="3" id="KW-0238">DNA-binding</keyword>
<keyword evidence="8" id="KW-1185">Reference proteome</keyword>
<dbReference type="Pfam" id="PF00665">
    <property type="entry name" value="rve"/>
    <property type="match status" value="1"/>
</dbReference>
<dbReference type="KEGG" id="hmr:Hipma_0392"/>
<feature type="domain" description="Integrase catalytic" evidence="6">
    <location>
        <begin position="105"/>
        <end position="284"/>
    </location>
</feature>
<name>F2LTP3_HIPMA</name>
<dbReference type="STRING" id="760142.Hipma_0392"/>
<dbReference type="InterPro" id="IPR009057">
    <property type="entry name" value="Homeodomain-like_sf"/>
</dbReference>
<evidence type="ECO:0000256" key="2">
    <source>
        <dbReference type="ARBA" id="ARBA00022578"/>
    </source>
</evidence>
<dbReference type="SUPFAM" id="SSF53098">
    <property type="entry name" value="Ribonuclease H-like"/>
    <property type="match status" value="1"/>
</dbReference>
<sequence>MYYSVKALLSIGKNVSQIARELKIDRKTVRKIKKKVESGEIETPTIKRKSILDPYKDEIIEYLKSGLSAVLIHQKLKEKHSLNVSYSSVKRYIRKLKPGEPFIPLISPPGQEAQVDFGYAGYFYNSRRKKKVKYWIFSMVLSYSRYRYYELVDNQSIPTFINCHINAFEYFSGAPKAIKIDNLKSGVLHVNFYEPEIQHEYARMLEYYNSSAVACRVRKPNEKGKVESSIKYIKNNFLKSIRAEGIEDIDTVKEKLLFWQDNICNAKLHGTTRKIPKDEFLNVEKEKLNRLPDRRYGDIP</sequence>
<dbReference type="Proteomes" id="UP000008139">
    <property type="component" value="Chromosome"/>
</dbReference>
<dbReference type="OrthoDB" id="9798623at2"/>
<evidence type="ECO:0000313" key="7">
    <source>
        <dbReference type="EMBL" id="AEA33368.1"/>
    </source>
</evidence>
<organism evidence="7 8">
    <name type="scientific">Hippea maritima (strain ATCC 700847 / DSM 10411 / MH2)</name>
    <dbReference type="NCBI Taxonomy" id="760142"/>
    <lineage>
        <taxon>Bacteria</taxon>
        <taxon>Pseudomonadati</taxon>
        <taxon>Campylobacterota</taxon>
        <taxon>Desulfurellia</taxon>
        <taxon>Desulfurellales</taxon>
        <taxon>Hippeaceae</taxon>
        <taxon>Hippea</taxon>
    </lineage>
</organism>
<reference evidence="7 8" key="1">
    <citation type="journal article" date="2011" name="Stand. Genomic Sci.">
        <title>Complete genome sequence of the thermophilic sulfur-reducer Hippea maritima type strain (MH(2)).</title>
        <authorList>
            <person name="Huntemann M."/>
            <person name="Lu M."/>
            <person name="Nolan M."/>
            <person name="Lapidus A."/>
            <person name="Lucas S."/>
            <person name="Hammon N."/>
            <person name="Deshpande S."/>
            <person name="Cheng J.F."/>
            <person name="Tapia R."/>
            <person name="Han C."/>
            <person name="Goodwin L."/>
            <person name="Pitluck S."/>
            <person name="Liolios K."/>
            <person name="Pagani I."/>
            <person name="Ivanova N."/>
            <person name="Ovchinikova G."/>
            <person name="Pati A."/>
            <person name="Chen A."/>
            <person name="Palaniappan K."/>
            <person name="Land M."/>
            <person name="Hauser L."/>
            <person name="Jeffries C.D."/>
            <person name="Detter J.C."/>
            <person name="Brambilla E.M."/>
            <person name="Rohde M."/>
            <person name="Spring S."/>
            <person name="Goker M."/>
            <person name="Woyke T."/>
            <person name="Bristow J."/>
            <person name="Eisen J.A."/>
            <person name="Markowitz V."/>
            <person name="Hugenholtz P."/>
            <person name="Kyrpides N.C."/>
            <person name="Klenk H.P."/>
            <person name="Mavromatis K."/>
        </authorList>
    </citation>
    <scope>NUCLEOTIDE SEQUENCE [LARGE SCALE GENOMIC DNA]</scope>
    <source>
        <strain evidence="8">ATCC 700847 / DSM 10411 / MH2</strain>
    </source>
</reference>
<dbReference type="Gene3D" id="3.30.420.10">
    <property type="entry name" value="Ribonuclease H-like superfamily/Ribonuclease H"/>
    <property type="match status" value="1"/>
</dbReference>
<dbReference type="InterPro" id="IPR017894">
    <property type="entry name" value="HTH_IS21_transposase_type"/>
</dbReference>
<evidence type="ECO:0000259" key="6">
    <source>
        <dbReference type="PROSITE" id="PS50994"/>
    </source>
</evidence>
<dbReference type="InterPro" id="IPR001584">
    <property type="entry name" value="Integrase_cat-core"/>
</dbReference>
<evidence type="ECO:0000256" key="3">
    <source>
        <dbReference type="ARBA" id="ARBA00023125"/>
    </source>
</evidence>
<dbReference type="GO" id="GO:0032196">
    <property type="term" value="P:transposition"/>
    <property type="evidence" value="ECO:0007669"/>
    <property type="project" value="UniProtKB-KW"/>
</dbReference>
<dbReference type="eggNOG" id="COG4584">
    <property type="taxonomic scope" value="Bacteria"/>
</dbReference>